<reference evidence="6 7" key="1">
    <citation type="submission" date="2019-03" db="EMBL/GenBank/DDBJ databases">
        <title>Genomic Encyclopedia of Type Strains, Phase IV (KMG-IV): sequencing the most valuable type-strain genomes for metagenomic binning, comparative biology and taxonomic classification.</title>
        <authorList>
            <person name="Goeker M."/>
        </authorList>
    </citation>
    <scope>NUCLEOTIDE SEQUENCE [LARGE SCALE GENOMIC DNA]</scope>
    <source>
        <strain evidence="6 7">DSM 24176</strain>
    </source>
</reference>
<evidence type="ECO:0000256" key="3">
    <source>
        <dbReference type="ARBA" id="ARBA00061607"/>
    </source>
</evidence>
<dbReference type="PANTHER" id="PTHR42759">
    <property type="entry name" value="MOXR FAMILY PROTEIN"/>
    <property type="match status" value="1"/>
</dbReference>
<name>A0A4R1MWX0_9FIRM</name>
<evidence type="ECO:0000313" key="7">
    <source>
        <dbReference type="Proteomes" id="UP000294545"/>
    </source>
</evidence>
<sequence length="334" mass="37556">MIALILYIMLKSYYKSIKGCDLMSNNVVSEIVANIEKVIIGKKKTVEHIVIALICNGHILIEDVPGVGKTTLVSALAKSISADYKRIQFTPDVMPSDITGFSMYHPKKQEFEYQEGVLNTNILLADEINRTPPKTQSSLLEAMEEKQVTVDGQTYPLPNPFLVFATQNPIEYLGTYPLPEAQVDRFIMKISIGYPNEAQEALILSTYDNTHPLKKLQSVTTIEQLLTVQEEVRSVFINQELKEYIVELVSQTRKEKEVILGASPRGSLNLMIAAKAWAYYKGRDYVIPDDILALYVPVIAHRISLRQEATLKDQTPEKILSKIINQTKIPTGVN</sequence>
<evidence type="ECO:0000256" key="2">
    <source>
        <dbReference type="ARBA" id="ARBA00022840"/>
    </source>
</evidence>
<proteinExistence type="inferred from homology"/>
<dbReference type="Pfam" id="PF17863">
    <property type="entry name" value="AAA_lid_2"/>
    <property type="match status" value="1"/>
</dbReference>
<keyword evidence="2" id="KW-0067">ATP-binding</keyword>
<dbReference type="AlphaFoldDB" id="A0A4R1MWX0"/>
<keyword evidence="7" id="KW-1185">Reference proteome</keyword>
<dbReference type="Pfam" id="PF07726">
    <property type="entry name" value="AAA_3"/>
    <property type="match status" value="1"/>
</dbReference>
<comment type="similarity">
    <text evidence="3">Belongs to the MoxR family.</text>
</comment>
<evidence type="ECO:0000256" key="1">
    <source>
        <dbReference type="ARBA" id="ARBA00022741"/>
    </source>
</evidence>
<dbReference type="FunFam" id="3.40.50.300:FF:000640">
    <property type="entry name" value="MoxR family ATPase"/>
    <property type="match status" value="1"/>
</dbReference>
<dbReference type="InterPro" id="IPR011703">
    <property type="entry name" value="ATPase_AAA-3"/>
</dbReference>
<keyword evidence="1" id="KW-0547">Nucleotide-binding</keyword>
<dbReference type="PIRSF" id="PIRSF002849">
    <property type="entry name" value="AAA_ATPase_chaperone_MoxR_prd"/>
    <property type="match status" value="1"/>
</dbReference>
<dbReference type="GO" id="GO:0005524">
    <property type="term" value="F:ATP binding"/>
    <property type="evidence" value="ECO:0007669"/>
    <property type="project" value="UniProtKB-KW"/>
</dbReference>
<dbReference type="InterPro" id="IPR027417">
    <property type="entry name" value="P-loop_NTPase"/>
</dbReference>
<dbReference type="GO" id="GO:0016887">
    <property type="term" value="F:ATP hydrolysis activity"/>
    <property type="evidence" value="ECO:0007669"/>
    <property type="project" value="InterPro"/>
</dbReference>
<comment type="caution">
    <text evidence="6">The sequence shown here is derived from an EMBL/GenBank/DDBJ whole genome shotgun (WGS) entry which is preliminary data.</text>
</comment>
<dbReference type="SUPFAM" id="SSF52540">
    <property type="entry name" value="P-loop containing nucleoside triphosphate hydrolases"/>
    <property type="match status" value="1"/>
</dbReference>
<evidence type="ECO:0000313" key="6">
    <source>
        <dbReference type="EMBL" id="TCK97737.1"/>
    </source>
</evidence>
<dbReference type="InterPro" id="IPR050764">
    <property type="entry name" value="CbbQ/NirQ/NorQ/GpvN"/>
</dbReference>
<accession>A0A4R1MWX0</accession>
<dbReference type="PANTHER" id="PTHR42759:SF5">
    <property type="entry name" value="METHANOL DEHYDROGENASE REGULATOR"/>
    <property type="match status" value="1"/>
</dbReference>
<feature type="domain" description="ChlI/MoxR AAA lid" evidence="5">
    <location>
        <begin position="251"/>
        <end position="322"/>
    </location>
</feature>
<dbReference type="CDD" id="cd00009">
    <property type="entry name" value="AAA"/>
    <property type="match status" value="1"/>
</dbReference>
<protein>
    <submittedName>
        <fullName evidence="6">MoxR-like ATPase</fullName>
    </submittedName>
</protein>
<evidence type="ECO:0000259" key="5">
    <source>
        <dbReference type="Pfam" id="PF17863"/>
    </source>
</evidence>
<dbReference type="InterPro" id="IPR041628">
    <property type="entry name" value="ChlI/MoxR_AAA_lid"/>
</dbReference>
<dbReference type="Gene3D" id="3.40.50.300">
    <property type="entry name" value="P-loop containing nucleotide triphosphate hydrolases"/>
    <property type="match status" value="1"/>
</dbReference>
<dbReference type="EMBL" id="SMGQ01000011">
    <property type="protein sequence ID" value="TCK97737.1"/>
    <property type="molecule type" value="Genomic_DNA"/>
</dbReference>
<dbReference type="Proteomes" id="UP000294545">
    <property type="component" value="Unassembled WGS sequence"/>
</dbReference>
<evidence type="ECO:0000259" key="4">
    <source>
        <dbReference type="Pfam" id="PF07726"/>
    </source>
</evidence>
<gene>
    <name evidence="6" type="ORF">EDC19_0139</name>
</gene>
<organism evidence="6 7">
    <name type="scientific">Natranaerovirga hydrolytica</name>
    <dbReference type="NCBI Taxonomy" id="680378"/>
    <lineage>
        <taxon>Bacteria</taxon>
        <taxon>Bacillati</taxon>
        <taxon>Bacillota</taxon>
        <taxon>Clostridia</taxon>
        <taxon>Lachnospirales</taxon>
        <taxon>Natranaerovirgaceae</taxon>
        <taxon>Natranaerovirga</taxon>
    </lineage>
</organism>
<dbReference type="Gene3D" id="1.10.8.80">
    <property type="entry name" value="Magnesium chelatase subunit I, C-Terminal domain"/>
    <property type="match status" value="1"/>
</dbReference>
<feature type="domain" description="ATPase AAA-3" evidence="4">
    <location>
        <begin position="58"/>
        <end position="188"/>
    </location>
</feature>